<dbReference type="HOGENOM" id="CLU_3278278_0_0_11"/>
<protein>
    <recommendedName>
        <fullName evidence="3">DUF3073 domain-containing protein</fullName>
    </recommendedName>
</protein>
<dbReference type="EMBL" id="AE014184">
    <property type="protein sequence ID" value="AAO44819.1"/>
    <property type="molecule type" value="Genomic_DNA"/>
</dbReference>
<reference evidence="1 2" key="1">
    <citation type="journal article" date="2003" name="Genome Res.">
        <title>Tropheryma whipplei twist: a human pathogenic Actinobacteria with a reduced genome.</title>
        <authorList>
            <person name="Raoult D."/>
            <person name="Ogata H."/>
            <person name="Audic S."/>
            <person name="Robert C."/>
            <person name="Suhre K."/>
            <person name="Drancourt M."/>
            <person name="Claverie J.-M."/>
        </authorList>
    </citation>
    <scope>NUCLEOTIDE SEQUENCE [LARGE SCALE GENOMIC DNA]</scope>
    <source>
        <strain evidence="1 2">Twist</strain>
    </source>
</reference>
<keyword evidence="2" id="KW-1185">Reference proteome</keyword>
<evidence type="ECO:0000313" key="2">
    <source>
        <dbReference type="Proteomes" id="UP000002200"/>
    </source>
</evidence>
<dbReference type="AlphaFoldDB" id="Q83FK1"/>
<dbReference type="Pfam" id="PF11273">
    <property type="entry name" value="DUF3073"/>
    <property type="match status" value="1"/>
</dbReference>
<dbReference type="RefSeq" id="WP_011102750.1">
    <property type="nucleotide sequence ID" value="NC_004572.3"/>
</dbReference>
<organism evidence="1 2">
    <name type="scientific">Tropheryma whipplei (strain Twist)</name>
    <name type="common">Whipple's bacillus</name>
    <dbReference type="NCBI Taxonomy" id="203267"/>
    <lineage>
        <taxon>Bacteria</taxon>
        <taxon>Bacillati</taxon>
        <taxon>Actinomycetota</taxon>
        <taxon>Actinomycetes</taxon>
        <taxon>Micrococcales</taxon>
        <taxon>Tropherymataceae</taxon>
        <taxon>Tropheryma</taxon>
    </lineage>
</organism>
<dbReference type="InterPro" id="IPR021426">
    <property type="entry name" value="DUF3073"/>
</dbReference>
<evidence type="ECO:0000313" key="1">
    <source>
        <dbReference type="EMBL" id="AAO44819.1"/>
    </source>
</evidence>
<proteinExistence type="predicted"/>
<dbReference type="KEGG" id="twh:TWT_722"/>
<evidence type="ECO:0008006" key="3">
    <source>
        <dbReference type="Google" id="ProtNLM"/>
    </source>
</evidence>
<accession>Q83FK1</accession>
<gene>
    <name evidence="1" type="ordered locus">TWT_722</name>
</gene>
<dbReference type="Proteomes" id="UP000002200">
    <property type="component" value="Chromosome"/>
</dbReference>
<name>Q83FK1_TROWT</name>
<sequence>MGRGRQKAKNTRIARQLKYRVDSTDLGELEKELISKTEDSD</sequence>
<dbReference type="GeneID" id="67388623"/>
<dbReference type="OrthoDB" id="3217921at2"/>